<dbReference type="SMART" id="SM00501">
    <property type="entry name" value="BRIGHT"/>
    <property type="match status" value="1"/>
</dbReference>
<evidence type="ECO:0000256" key="6">
    <source>
        <dbReference type="ARBA" id="ARBA00022741"/>
    </source>
</evidence>
<keyword evidence="10" id="KW-0812">Transmembrane</keyword>
<dbReference type="InterPro" id="IPR001881">
    <property type="entry name" value="EGF-like_Ca-bd_dom"/>
</dbReference>
<dbReference type="Pfam" id="PF07714">
    <property type="entry name" value="PK_Tyr_Ser-Thr"/>
    <property type="match status" value="1"/>
</dbReference>
<dbReference type="PANTHER" id="PTHR27005">
    <property type="entry name" value="WALL-ASSOCIATED RECEPTOR KINASE-LIKE 21"/>
    <property type="match status" value="1"/>
</dbReference>
<dbReference type="Gene3D" id="2.10.25.10">
    <property type="entry name" value="Laminin"/>
    <property type="match status" value="1"/>
</dbReference>
<reference evidence="13" key="1">
    <citation type="journal article" date="2019" name="Sci. Rep.">
        <title>Draft genome of Tanacetum cinerariifolium, the natural source of mosquito coil.</title>
        <authorList>
            <person name="Yamashiro T."/>
            <person name="Shiraishi A."/>
            <person name="Satake H."/>
            <person name="Nakayama K."/>
        </authorList>
    </citation>
    <scope>NUCLEOTIDE SEQUENCE</scope>
</reference>
<keyword evidence="7" id="KW-0067">ATP-binding</keyword>
<dbReference type="PROSITE" id="PS50026">
    <property type="entry name" value="EGF_3"/>
    <property type="match status" value="1"/>
</dbReference>
<keyword evidence="4" id="KW-0732">Signal</keyword>
<name>A0A6L2MJ00_TANCI</name>
<dbReference type="PROSITE" id="PS01187">
    <property type="entry name" value="EGF_CA"/>
    <property type="match status" value="1"/>
</dbReference>
<dbReference type="Gene3D" id="1.10.150.60">
    <property type="entry name" value="ARID DNA-binding domain"/>
    <property type="match status" value="1"/>
</dbReference>
<organism evidence="13">
    <name type="scientific">Tanacetum cinerariifolium</name>
    <name type="common">Dalmatian daisy</name>
    <name type="synonym">Chrysanthemum cinerariifolium</name>
    <dbReference type="NCBI Taxonomy" id="118510"/>
    <lineage>
        <taxon>Eukaryota</taxon>
        <taxon>Viridiplantae</taxon>
        <taxon>Streptophyta</taxon>
        <taxon>Embryophyta</taxon>
        <taxon>Tracheophyta</taxon>
        <taxon>Spermatophyta</taxon>
        <taxon>Magnoliopsida</taxon>
        <taxon>eudicotyledons</taxon>
        <taxon>Gunneridae</taxon>
        <taxon>Pentapetalae</taxon>
        <taxon>asterids</taxon>
        <taxon>campanulids</taxon>
        <taxon>Asterales</taxon>
        <taxon>Asteraceae</taxon>
        <taxon>Asteroideae</taxon>
        <taxon>Anthemideae</taxon>
        <taxon>Anthemidinae</taxon>
        <taxon>Tanacetum</taxon>
    </lineage>
</organism>
<dbReference type="Pfam" id="PF14223">
    <property type="entry name" value="Retrotran_gag_2"/>
    <property type="match status" value="1"/>
</dbReference>
<dbReference type="SUPFAM" id="SSF46774">
    <property type="entry name" value="ARID-like"/>
    <property type="match status" value="1"/>
</dbReference>
<keyword evidence="6" id="KW-0547">Nucleotide-binding</keyword>
<evidence type="ECO:0000256" key="1">
    <source>
        <dbReference type="ARBA" id="ARBA00022527"/>
    </source>
</evidence>
<feature type="domain" description="ARID" evidence="12">
    <location>
        <begin position="1051"/>
        <end position="1143"/>
    </location>
</feature>
<sequence length="1335" mass="151995">MVSDTPISTAKNLVMGQVKILKRGEPLDESLTVLKYNNDQKVLTRTATAATTTAVDRKASRKVTLAKKKPEKEKKVLPNPNISSSTMDELKLDDFALSSMDRLGSDPNMVPKKNNMADFSLRVLLFWIRLPRDYSLQIDSEVAIMVSSCGSKAFWIHEEKEVVERLRRKGQQGVEFECFACESNVPATENKRIDVEMTKDSGDSSKKEVSTISTPQFQCPMLKPLNYSLWEIRMQIILEANGLWEKIEPNEKTQADNKKDKTVITFFYQAIPEEQLLQITKHKTAKAIWNALKTRHIDEERVQQARLQTLKSDFEMPHMMEDETIDTFTRKLTTLVNKAASLGHTMEDETLVRKLLNVIPDRYLQIVASIEQYSNLSEMTLEEAIGRPKTYEERIKYKKGKQVENQKKLMFTRHENKGKTKPNEQSNLIEEDLEPTLLMAILEDSNKEKDVKEVEEQKLEYTKQATVALSSCESEFIAATAAAATQALWLKRLLSKLTHSEEEKVTIRVDNKYAIAVMKNPVFHGRNDEKLWNSSVANFTFSVKNKFTLIECDDFALINGATRDDYSSECLGLCSEALEATECKENSYCYDADSGGYRYRCNKGYMGNPYLRSGCNDINECKDRGTHPCYGVCTNTPGSYNCSCPPGFIGDAIKGCCQRLPPKDSKFTTIIFTLGVVLGIGMLVLAIYMYKLIRKRKEKKRREGFFKRNVGLLLQQQILNGEHAIEMTRFFSAIELEKSTDRYNGNRIVGRGGQGTVYKGMLPDGKIVAVKKSMLVDESQVGSFINEKVKEIVSFNASKTNAKGREQGESSSNSVKERRERCFTCKKHGHVFWKCLNKRNKIKNEEQNKMLKPSVAEVEEKLKYTERVHVITVTWFRMEDVEEKERKFIFSYRVGETTVETKEGNLVIPNVLYTPEITLNVLSIDQLEDQGYIVTYYHNKCSLKYMFDDGRKAVDVQGDSTMAEEDSGSLISKHNQFFENYFQSIDPKEECLLIKGIEDLTMDNEDVQDYIDDEYLSMNGTLYAMMVNTFPRIVSFLDLIKIDRLVYRNWEVLRKKFIDILEWFYLVYLKQDVLGDLPPVIGVVKVDLLGLYKLIDNLGGYMNVTFENKWKKVARLLGLTQDDEEAAKECYKEYIGMVKIYYEEAQRSKQDEGPKGEVVGNSSGTAHVKDPLGYAGMSVEIGYALEGTLKKTAQVGVKMESNMEDTVDEDEQGSTSSKHLSQGNLWVHRCRIHSIKPIHRKSDVYSFGVVLVELLTGKKPIYSIGPGESRSLATLILSTEEGLLMENVDNRVSDAPEEQLVAVAMLAKRCLNLNGTLRPTMKEVSIKLEGIRTHD</sequence>
<evidence type="ECO:0000259" key="12">
    <source>
        <dbReference type="PROSITE" id="PS51011"/>
    </source>
</evidence>
<dbReference type="InterPro" id="IPR000152">
    <property type="entry name" value="EGF-type_Asp/Asn_hydroxyl_site"/>
</dbReference>
<comment type="caution">
    <text evidence="13">The sequence shown here is derived from an EMBL/GenBank/DDBJ whole genome shotgun (WGS) entry which is preliminary data.</text>
</comment>
<dbReference type="Gene3D" id="1.10.510.10">
    <property type="entry name" value="Transferase(Phosphotransferase) domain 1"/>
    <property type="match status" value="1"/>
</dbReference>
<keyword evidence="1" id="KW-0418">Kinase</keyword>
<evidence type="ECO:0000256" key="5">
    <source>
        <dbReference type="ARBA" id="ARBA00022737"/>
    </source>
</evidence>
<dbReference type="Pfam" id="PF01388">
    <property type="entry name" value="ARID"/>
    <property type="match status" value="1"/>
</dbReference>
<dbReference type="InterPro" id="IPR001606">
    <property type="entry name" value="ARID_dom"/>
</dbReference>
<dbReference type="GO" id="GO:0005524">
    <property type="term" value="F:ATP binding"/>
    <property type="evidence" value="ECO:0007669"/>
    <property type="project" value="UniProtKB-KW"/>
</dbReference>
<feature type="domain" description="EGF-like" evidence="11">
    <location>
        <begin position="617"/>
        <end position="651"/>
    </location>
</feature>
<keyword evidence="8" id="KW-1015">Disulfide bond</keyword>
<dbReference type="CDD" id="cd16100">
    <property type="entry name" value="ARID"/>
    <property type="match status" value="1"/>
</dbReference>
<dbReference type="InterPro" id="IPR000742">
    <property type="entry name" value="EGF"/>
</dbReference>
<dbReference type="SUPFAM" id="SSF57184">
    <property type="entry name" value="Growth factor receptor domain"/>
    <property type="match status" value="1"/>
</dbReference>
<keyword evidence="10" id="KW-1133">Transmembrane helix</keyword>
<dbReference type="GO" id="GO:0005886">
    <property type="term" value="C:plasma membrane"/>
    <property type="evidence" value="ECO:0007669"/>
    <property type="project" value="TreeGrafter"/>
</dbReference>
<evidence type="ECO:0000256" key="10">
    <source>
        <dbReference type="SAM" id="Phobius"/>
    </source>
</evidence>
<dbReference type="InterPro" id="IPR049883">
    <property type="entry name" value="NOTCH1_EGF-like"/>
</dbReference>
<dbReference type="PROSITE" id="PS00010">
    <property type="entry name" value="ASX_HYDROXYL"/>
    <property type="match status" value="1"/>
</dbReference>
<comment type="caution">
    <text evidence="9">Lacks conserved residue(s) required for the propagation of feature annotation.</text>
</comment>
<dbReference type="InterPro" id="IPR018097">
    <property type="entry name" value="EGF_Ca-bd_CS"/>
</dbReference>
<gene>
    <name evidence="13" type="ORF">Tci_045698</name>
</gene>
<proteinExistence type="predicted"/>
<dbReference type="GO" id="GO:0007166">
    <property type="term" value="P:cell surface receptor signaling pathway"/>
    <property type="evidence" value="ECO:0007669"/>
    <property type="project" value="InterPro"/>
</dbReference>
<keyword evidence="10" id="KW-0472">Membrane</keyword>
<dbReference type="Pfam" id="PF07645">
    <property type="entry name" value="EGF_CA"/>
    <property type="match status" value="1"/>
</dbReference>
<dbReference type="InterPro" id="IPR001245">
    <property type="entry name" value="Ser-Thr/Tyr_kinase_cat_dom"/>
</dbReference>
<dbReference type="PANTHER" id="PTHR27005:SF515">
    <property type="entry name" value="WALL-ASSOCIATED RECEPTOR KINASE-LIKE 10-RELATED"/>
    <property type="match status" value="1"/>
</dbReference>
<keyword evidence="3" id="KW-0808">Transferase</keyword>
<dbReference type="FunFam" id="2.10.25.10:FF:000038">
    <property type="entry name" value="Fibrillin 2"/>
    <property type="match status" value="1"/>
</dbReference>
<evidence type="ECO:0000256" key="2">
    <source>
        <dbReference type="ARBA" id="ARBA00022536"/>
    </source>
</evidence>
<dbReference type="InterPro" id="IPR009030">
    <property type="entry name" value="Growth_fac_rcpt_cys_sf"/>
</dbReference>
<evidence type="ECO:0000256" key="4">
    <source>
        <dbReference type="ARBA" id="ARBA00022729"/>
    </source>
</evidence>
<evidence type="ECO:0000256" key="3">
    <source>
        <dbReference type="ARBA" id="ARBA00022679"/>
    </source>
</evidence>
<dbReference type="PROSITE" id="PS51011">
    <property type="entry name" value="ARID"/>
    <property type="match status" value="1"/>
</dbReference>
<evidence type="ECO:0000313" key="13">
    <source>
        <dbReference type="EMBL" id="GEU73720.1"/>
    </source>
</evidence>
<evidence type="ECO:0000259" key="11">
    <source>
        <dbReference type="PROSITE" id="PS50026"/>
    </source>
</evidence>
<dbReference type="InterPro" id="IPR036431">
    <property type="entry name" value="ARID_dom_sf"/>
</dbReference>
<evidence type="ECO:0000256" key="9">
    <source>
        <dbReference type="PROSITE-ProRule" id="PRU00076"/>
    </source>
</evidence>
<feature type="transmembrane region" description="Helical" evidence="10">
    <location>
        <begin position="667"/>
        <end position="690"/>
    </location>
</feature>
<keyword evidence="1" id="KW-0723">Serine/threonine-protein kinase</keyword>
<evidence type="ECO:0000256" key="8">
    <source>
        <dbReference type="ARBA" id="ARBA00023157"/>
    </source>
</evidence>
<dbReference type="CDD" id="cd00054">
    <property type="entry name" value="EGF_CA"/>
    <property type="match status" value="1"/>
</dbReference>
<protein>
    <submittedName>
        <fullName evidence="13">Zinc finger, CCHC-type</fullName>
    </submittedName>
</protein>
<accession>A0A6L2MJ00</accession>
<dbReference type="InterPro" id="IPR011009">
    <property type="entry name" value="Kinase-like_dom_sf"/>
</dbReference>
<evidence type="ECO:0000256" key="7">
    <source>
        <dbReference type="ARBA" id="ARBA00022840"/>
    </source>
</evidence>
<dbReference type="GO" id="GO:0003677">
    <property type="term" value="F:DNA binding"/>
    <property type="evidence" value="ECO:0007669"/>
    <property type="project" value="InterPro"/>
</dbReference>
<dbReference type="SUPFAM" id="SSF56112">
    <property type="entry name" value="Protein kinase-like (PK-like)"/>
    <property type="match status" value="2"/>
</dbReference>
<dbReference type="EMBL" id="BKCJ010006744">
    <property type="protein sequence ID" value="GEU73720.1"/>
    <property type="molecule type" value="Genomic_DNA"/>
</dbReference>
<keyword evidence="2 9" id="KW-0245">EGF-like domain</keyword>
<dbReference type="GO" id="GO:0005509">
    <property type="term" value="F:calcium ion binding"/>
    <property type="evidence" value="ECO:0007669"/>
    <property type="project" value="InterPro"/>
</dbReference>
<dbReference type="Gene3D" id="3.30.200.20">
    <property type="entry name" value="Phosphorylase Kinase, domain 1"/>
    <property type="match status" value="1"/>
</dbReference>
<dbReference type="InterPro" id="IPR045274">
    <property type="entry name" value="WAK-like"/>
</dbReference>
<dbReference type="GO" id="GO:0004674">
    <property type="term" value="F:protein serine/threonine kinase activity"/>
    <property type="evidence" value="ECO:0007669"/>
    <property type="project" value="UniProtKB-KW"/>
</dbReference>
<keyword evidence="5" id="KW-0677">Repeat</keyword>
<dbReference type="SMART" id="SM00179">
    <property type="entry name" value="EGF_CA"/>
    <property type="match status" value="1"/>
</dbReference>